<dbReference type="AlphaFoldDB" id="W8TGW5"/>
<comment type="catalytic activity">
    <reaction evidence="10">
        <text>a 5,6-dihydrouridine in tRNA + NADP(+) = a uridine in tRNA + NADPH + H(+)</text>
        <dbReference type="Rhea" id="RHEA:23624"/>
        <dbReference type="Rhea" id="RHEA-COMP:13339"/>
        <dbReference type="Rhea" id="RHEA-COMP:13887"/>
        <dbReference type="ChEBI" id="CHEBI:15378"/>
        <dbReference type="ChEBI" id="CHEBI:57783"/>
        <dbReference type="ChEBI" id="CHEBI:58349"/>
        <dbReference type="ChEBI" id="CHEBI:65315"/>
        <dbReference type="ChEBI" id="CHEBI:74443"/>
    </reaction>
</comment>
<proteinExistence type="inferred from homology"/>
<feature type="active site" description="Proton donor" evidence="13">
    <location>
        <position position="104"/>
    </location>
</feature>
<keyword evidence="14" id="KW-0547">Nucleotide-binding</keyword>
<dbReference type="eggNOG" id="COG0042">
    <property type="taxonomic scope" value="Bacteria"/>
</dbReference>
<feature type="binding site" evidence="14">
    <location>
        <position position="173"/>
    </location>
    <ligand>
        <name>FMN</name>
        <dbReference type="ChEBI" id="CHEBI:58210"/>
    </ligand>
</feature>
<protein>
    <recommendedName>
        <fullName evidence="12">tRNA-dihydrouridine synthase</fullName>
        <ecNumber evidence="12">1.3.1.-</ecNumber>
    </recommendedName>
</protein>
<evidence type="ECO:0000256" key="13">
    <source>
        <dbReference type="PIRSR" id="PIRSR006621-1"/>
    </source>
</evidence>
<evidence type="ECO:0000256" key="5">
    <source>
        <dbReference type="ARBA" id="ARBA00022643"/>
    </source>
</evidence>
<keyword evidence="5 12" id="KW-0288">FMN</keyword>
<dbReference type="PATRIC" id="fig|1286171.3.peg.1750"/>
<dbReference type="Pfam" id="PF01207">
    <property type="entry name" value="Dus"/>
    <property type="match status" value="1"/>
</dbReference>
<dbReference type="InterPro" id="IPR018517">
    <property type="entry name" value="tRNA_hU_synthase_CS"/>
</dbReference>
<organism evidence="16 17">
    <name type="scientific">Peptoclostridium acidaminophilum DSM 3953</name>
    <dbReference type="NCBI Taxonomy" id="1286171"/>
    <lineage>
        <taxon>Bacteria</taxon>
        <taxon>Bacillati</taxon>
        <taxon>Bacillota</taxon>
        <taxon>Clostridia</taxon>
        <taxon>Peptostreptococcales</taxon>
        <taxon>Peptoclostridiaceae</taxon>
        <taxon>Peptoclostridium</taxon>
    </lineage>
</organism>
<dbReference type="KEGG" id="eac:EAL2_c17910"/>
<dbReference type="EC" id="1.3.1.-" evidence="12"/>
<feature type="binding site" evidence="14">
    <location>
        <position position="74"/>
    </location>
    <ligand>
        <name>FMN</name>
        <dbReference type="ChEBI" id="CHEBI:58210"/>
    </ligand>
</feature>
<dbReference type="PANTHER" id="PTHR45846">
    <property type="entry name" value="TRNA-DIHYDROURIDINE(47) SYNTHASE [NAD(P)(+)]-LIKE"/>
    <property type="match status" value="1"/>
</dbReference>
<evidence type="ECO:0000313" key="17">
    <source>
        <dbReference type="Proteomes" id="UP000019591"/>
    </source>
</evidence>
<comment type="catalytic activity">
    <reaction evidence="11">
        <text>a 5,6-dihydrouridine in tRNA + NAD(+) = a uridine in tRNA + NADH + H(+)</text>
        <dbReference type="Rhea" id="RHEA:54452"/>
        <dbReference type="Rhea" id="RHEA-COMP:13339"/>
        <dbReference type="Rhea" id="RHEA-COMP:13887"/>
        <dbReference type="ChEBI" id="CHEBI:15378"/>
        <dbReference type="ChEBI" id="CHEBI:57540"/>
        <dbReference type="ChEBI" id="CHEBI:57945"/>
        <dbReference type="ChEBI" id="CHEBI:65315"/>
        <dbReference type="ChEBI" id="CHEBI:74443"/>
    </reaction>
</comment>
<dbReference type="HOGENOM" id="CLU_013299_0_3_9"/>
<dbReference type="GO" id="GO:0050660">
    <property type="term" value="F:flavin adenine dinucleotide binding"/>
    <property type="evidence" value="ECO:0007669"/>
    <property type="project" value="InterPro"/>
</dbReference>
<evidence type="ECO:0000256" key="1">
    <source>
        <dbReference type="ARBA" id="ARBA00001917"/>
    </source>
</evidence>
<dbReference type="SUPFAM" id="SSF51395">
    <property type="entry name" value="FMN-linked oxidoreductases"/>
    <property type="match status" value="1"/>
</dbReference>
<evidence type="ECO:0000313" key="16">
    <source>
        <dbReference type="EMBL" id="AHM57083.1"/>
    </source>
</evidence>
<dbReference type="InterPro" id="IPR024036">
    <property type="entry name" value="tRNA-dHydroUridine_Synthase_C"/>
</dbReference>
<feature type="binding site" evidence="14">
    <location>
        <position position="143"/>
    </location>
    <ligand>
        <name>FMN</name>
        <dbReference type="ChEBI" id="CHEBI:58210"/>
    </ligand>
</feature>
<evidence type="ECO:0000256" key="10">
    <source>
        <dbReference type="ARBA" id="ARBA00048205"/>
    </source>
</evidence>
<evidence type="ECO:0000256" key="4">
    <source>
        <dbReference type="ARBA" id="ARBA00022630"/>
    </source>
</evidence>
<evidence type="ECO:0000256" key="8">
    <source>
        <dbReference type="ARBA" id="ARBA00022884"/>
    </source>
</evidence>
<dbReference type="PIRSF" id="PIRSF006621">
    <property type="entry name" value="Dus"/>
    <property type="match status" value="1"/>
</dbReference>
<keyword evidence="9 12" id="KW-0560">Oxidoreductase</keyword>
<dbReference type="PANTHER" id="PTHR45846:SF1">
    <property type="entry name" value="TRNA-DIHYDROURIDINE(47) SYNTHASE [NAD(P)(+)]-LIKE"/>
    <property type="match status" value="1"/>
</dbReference>
<evidence type="ECO:0000256" key="9">
    <source>
        <dbReference type="ARBA" id="ARBA00023002"/>
    </source>
</evidence>
<dbReference type="InterPro" id="IPR035587">
    <property type="entry name" value="DUS-like_FMN-bd"/>
</dbReference>
<dbReference type="InterPro" id="IPR013785">
    <property type="entry name" value="Aldolase_TIM"/>
</dbReference>
<dbReference type="NCBIfam" id="TIGR00737">
    <property type="entry name" value="nifR3_yhdG"/>
    <property type="match status" value="1"/>
</dbReference>
<evidence type="ECO:0000256" key="2">
    <source>
        <dbReference type="ARBA" id="ARBA00002790"/>
    </source>
</evidence>
<evidence type="ECO:0000256" key="6">
    <source>
        <dbReference type="ARBA" id="ARBA00022694"/>
    </source>
</evidence>
<reference evidence="16 17" key="1">
    <citation type="journal article" date="2014" name="Genome Announc.">
        <title>Complete Genome Sequence of Amino Acid-Utilizing Eubacterium acidaminophilum al-2 (DSM 3953).</title>
        <authorList>
            <person name="Poehlein A."/>
            <person name="Andreesen J.R."/>
            <person name="Daniel R."/>
        </authorList>
    </citation>
    <scope>NUCLEOTIDE SEQUENCE [LARGE SCALE GENOMIC DNA]</scope>
    <source>
        <strain evidence="16 17">DSM 3953</strain>
    </source>
</reference>
<keyword evidence="4 12" id="KW-0285">Flavoprotein</keyword>
<keyword evidence="7" id="KW-0521">NADP</keyword>
<evidence type="ECO:0000256" key="12">
    <source>
        <dbReference type="PIRNR" id="PIRNR006621"/>
    </source>
</evidence>
<dbReference type="GO" id="GO:0017150">
    <property type="term" value="F:tRNA dihydrouridine synthase activity"/>
    <property type="evidence" value="ECO:0007669"/>
    <property type="project" value="InterPro"/>
</dbReference>
<dbReference type="Gene3D" id="1.10.1200.80">
    <property type="entry name" value="Putative flavin oxidoreducatase, domain 2"/>
    <property type="match status" value="1"/>
</dbReference>
<feature type="binding site" evidence="14">
    <location>
        <begin position="20"/>
        <end position="22"/>
    </location>
    <ligand>
        <name>FMN</name>
        <dbReference type="ChEBI" id="CHEBI:58210"/>
    </ligand>
</feature>
<keyword evidence="3" id="KW-0820">tRNA-binding</keyword>
<evidence type="ECO:0000259" key="15">
    <source>
        <dbReference type="Pfam" id="PF01207"/>
    </source>
</evidence>
<dbReference type="GO" id="GO:0000049">
    <property type="term" value="F:tRNA binding"/>
    <property type="evidence" value="ECO:0007669"/>
    <property type="project" value="UniProtKB-KW"/>
</dbReference>
<comment type="function">
    <text evidence="2 12">Catalyzes the synthesis of 5,6-dihydrouridine (D), a modified base found in the D-loop of most tRNAs, via the reduction of the C5-C6 double bond in target uridines.</text>
</comment>
<evidence type="ECO:0000256" key="14">
    <source>
        <dbReference type="PIRSR" id="PIRSR006621-2"/>
    </source>
</evidence>
<dbReference type="CDD" id="cd02801">
    <property type="entry name" value="DUS_like_FMN"/>
    <property type="match status" value="1"/>
</dbReference>
<accession>W8TGW5</accession>
<keyword evidence="17" id="KW-1185">Reference proteome</keyword>
<dbReference type="Gene3D" id="3.20.20.70">
    <property type="entry name" value="Aldolase class I"/>
    <property type="match status" value="1"/>
</dbReference>
<feature type="domain" description="DUS-like FMN-binding" evidence="15">
    <location>
        <begin position="18"/>
        <end position="310"/>
    </location>
</feature>
<sequence>MKAGLKIAGLELRHNVFLAPMAGVTDLPFRLICKELGSDLLYTEMINAKALCYEDEKTRSMIKIEKQEHPVALQIFGHEPEFIAEAASILNDHDNEILDINMGCPAPKVVKNGDGSALMKNPELAGRIMEAAVKASRKPVTVKIRSGWDEHNINAVEMARIAQNCGISAIAVHARTKEQYYSGSADWSVIKAVKDAVSIPVIGNGDVKSAQDALSMLEKTGCDAVMIGRGAQGNPWIFNEVYRYLEYNEQVREPSPVQKIETVIRHLELAVQIKGMHTGVVEMRKHIGWYLKGMKGSAKIKNEINTLYRFEEIKGRLLSYMDELNVLLDT</sequence>
<evidence type="ECO:0000256" key="11">
    <source>
        <dbReference type="ARBA" id="ARBA00048802"/>
    </source>
</evidence>
<name>W8TGW5_PEPAC</name>
<dbReference type="InterPro" id="IPR004652">
    <property type="entry name" value="DusB-like"/>
</dbReference>
<comment type="cofactor">
    <cofactor evidence="1 12 14">
        <name>FMN</name>
        <dbReference type="ChEBI" id="CHEBI:58210"/>
    </cofactor>
</comment>
<gene>
    <name evidence="16" type="primary">dus1</name>
    <name evidence="16" type="ORF">EAL2_c17910</name>
</gene>
<dbReference type="STRING" id="1286171.EAL2_c17910"/>
<evidence type="ECO:0000256" key="3">
    <source>
        <dbReference type="ARBA" id="ARBA00022555"/>
    </source>
</evidence>
<dbReference type="Proteomes" id="UP000019591">
    <property type="component" value="Chromosome"/>
</dbReference>
<dbReference type="InterPro" id="IPR001269">
    <property type="entry name" value="DUS_fam"/>
</dbReference>
<keyword evidence="8" id="KW-0694">RNA-binding</keyword>
<dbReference type="PROSITE" id="PS01136">
    <property type="entry name" value="UPF0034"/>
    <property type="match status" value="1"/>
</dbReference>
<keyword evidence="6 12" id="KW-0819">tRNA processing</keyword>
<comment type="similarity">
    <text evidence="12">Belongs to the dus family.</text>
</comment>
<evidence type="ECO:0000256" key="7">
    <source>
        <dbReference type="ARBA" id="ARBA00022857"/>
    </source>
</evidence>
<feature type="binding site" evidence="14">
    <location>
        <begin position="228"/>
        <end position="229"/>
    </location>
    <ligand>
        <name>FMN</name>
        <dbReference type="ChEBI" id="CHEBI:58210"/>
    </ligand>
</feature>
<dbReference type="EMBL" id="CP007452">
    <property type="protein sequence ID" value="AHM57083.1"/>
    <property type="molecule type" value="Genomic_DNA"/>
</dbReference>